<reference evidence="1 2" key="1">
    <citation type="submission" date="2019-10" db="EMBL/GenBank/DDBJ databases">
        <title>Rudanella paleaurantiibacter sp. nov., isolated from sludge.</title>
        <authorList>
            <person name="Xu S.Q."/>
        </authorList>
    </citation>
    <scope>NUCLEOTIDE SEQUENCE [LARGE SCALE GENOMIC DNA]</scope>
    <source>
        <strain evidence="1 2">HX-22-17</strain>
    </source>
</reference>
<comment type="caution">
    <text evidence="1">The sequence shown here is derived from an EMBL/GenBank/DDBJ whole genome shotgun (WGS) entry which is preliminary data.</text>
</comment>
<dbReference type="InterPro" id="IPR007344">
    <property type="entry name" value="GrpB/CoaE"/>
</dbReference>
<proteinExistence type="predicted"/>
<dbReference type="PANTHER" id="PTHR34822">
    <property type="entry name" value="GRPB DOMAIN PROTEIN (AFU_ORTHOLOGUE AFUA_1G01530)"/>
    <property type="match status" value="1"/>
</dbReference>
<dbReference type="Gene3D" id="3.30.460.10">
    <property type="entry name" value="Beta Polymerase, domain 2"/>
    <property type="match status" value="1"/>
</dbReference>
<protein>
    <submittedName>
        <fullName evidence="1">GrpB family protein</fullName>
    </submittedName>
</protein>
<dbReference type="EMBL" id="WELI01000006">
    <property type="protein sequence ID" value="KAB7729038.1"/>
    <property type="molecule type" value="Genomic_DNA"/>
</dbReference>
<dbReference type="AlphaFoldDB" id="A0A7J5TWN1"/>
<sequence length="188" mass="21096">MQALVQPYQSAWKLEFDRLKNVLERALEGFAVDIQHVGSTAVPGLVAKPILDVDIIIHDKPLLEPIDQTLQQLGYRSRGEQGIPGRFAFRQSGVTTPHTADGRAWMEHHLYVCFADSLALKNHILFRDALLQDPKLTEAYAQLKLNLVSQPGMTRERYTTLKTEFILSVLNTAGLGQHELAAIQEANR</sequence>
<name>A0A7J5TWN1_9BACT</name>
<evidence type="ECO:0000313" key="1">
    <source>
        <dbReference type="EMBL" id="KAB7729038.1"/>
    </source>
</evidence>
<dbReference type="RefSeq" id="WP_152125151.1">
    <property type="nucleotide sequence ID" value="NZ_WELI01000006.1"/>
</dbReference>
<organism evidence="1 2">
    <name type="scientific">Rudanella paleaurantiibacter</name>
    <dbReference type="NCBI Taxonomy" id="2614655"/>
    <lineage>
        <taxon>Bacteria</taxon>
        <taxon>Pseudomonadati</taxon>
        <taxon>Bacteroidota</taxon>
        <taxon>Cytophagia</taxon>
        <taxon>Cytophagales</taxon>
        <taxon>Cytophagaceae</taxon>
        <taxon>Rudanella</taxon>
    </lineage>
</organism>
<accession>A0A7J5TWN1</accession>
<dbReference type="SUPFAM" id="SSF81301">
    <property type="entry name" value="Nucleotidyltransferase"/>
    <property type="match status" value="1"/>
</dbReference>
<dbReference type="Pfam" id="PF04229">
    <property type="entry name" value="GrpB"/>
    <property type="match status" value="1"/>
</dbReference>
<gene>
    <name evidence="1" type="ORF">F5984_15410</name>
</gene>
<dbReference type="InterPro" id="IPR043519">
    <property type="entry name" value="NT_sf"/>
</dbReference>
<dbReference type="PANTHER" id="PTHR34822:SF1">
    <property type="entry name" value="GRPB FAMILY PROTEIN"/>
    <property type="match status" value="1"/>
</dbReference>
<dbReference type="Proteomes" id="UP000488299">
    <property type="component" value="Unassembled WGS sequence"/>
</dbReference>
<evidence type="ECO:0000313" key="2">
    <source>
        <dbReference type="Proteomes" id="UP000488299"/>
    </source>
</evidence>
<keyword evidence="2" id="KW-1185">Reference proteome</keyword>